<evidence type="ECO:0000313" key="2">
    <source>
        <dbReference type="EMBL" id="KFC22204.1"/>
    </source>
</evidence>
<keyword evidence="3" id="KW-1185">Reference proteome</keyword>
<dbReference type="Proteomes" id="UP000028623">
    <property type="component" value="Unassembled WGS sequence"/>
</dbReference>
<comment type="caution">
    <text evidence="2">The sequence shown here is derived from an EMBL/GenBank/DDBJ whole genome shotgun (WGS) entry which is preliminary data.</text>
</comment>
<feature type="transmembrane region" description="Helical" evidence="1">
    <location>
        <begin position="6"/>
        <end position="22"/>
    </location>
</feature>
<dbReference type="RefSeq" id="WP_034975698.1">
    <property type="nucleotide sequence ID" value="NZ_FOFI01000003.1"/>
</dbReference>
<dbReference type="PROSITE" id="PS51257">
    <property type="entry name" value="PROKAR_LIPOPROTEIN"/>
    <property type="match status" value="1"/>
</dbReference>
<dbReference type="AlphaFoldDB" id="A0A085BIA9"/>
<dbReference type="EMBL" id="JPLY01000003">
    <property type="protein sequence ID" value="KFC22204.1"/>
    <property type="molecule type" value="Genomic_DNA"/>
</dbReference>
<keyword evidence="1" id="KW-0812">Transmembrane</keyword>
<keyword evidence="1" id="KW-1133">Transmembrane helix</keyword>
<evidence type="ECO:0000313" key="3">
    <source>
        <dbReference type="Proteomes" id="UP000028623"/>
    </source>
</evidence>
<name>A0A085BIA9_9FLAO</name>
<protein>
    <recommendedName>
        <fullName evidence="4">Lipoprotein</fullName>
    </recommendedName>
</protein>
<gene>
    <name evidence="2" type="ORF">IO89_09650</name>
</gene>
<proteinExistence type="predicted"/>
<accession>A0A085BIA9</accession>
<dbReference type="OrthoDB" id="1452359at2"/>
<reference evidence="2 3" key="1">
    <citation type="submission" date="2014-07" db="EMBL/GenBank/DDBJ databases">
        <title>Epilithonimonas lactis LMG 22401 Genome.</title>
        <authorList>
            <person name="Pipes S.E."/>
            <person name="Stropko S.J."/>
        </authorList>
    </citation>
    <scope>NUCLEOTIDE SEQUENCE [LARGE SCALE GENOMIC DNA]</scope>
    <source>
        <strain evidence="2 3">LMG 24401</strain>
    </source>
</reference>
<dbReference type="STRING" id="421072.SAMN04488097_2545"/>
<keyword evidence="1" id="KW-0472">Membrane</keyword>
<evidence type="ECO:0000256" key="1">
    <source>
        <dbReference type="SAM" id="Phobius"/>
    </source>
</evidence>
<organism evidence="2 3">
    <name type="scientific">Epilithonimonas lactis</name>
    <dbReference type="NCBI Taxonomy" id="421072"/>
    <lineage>
        <taxon>Bacteria</taxon>
        <taxon>Pseudomonadati</taxon>
        <taxon>Bacteroidota</taxon>
        <taxon>Flavobacteriia</taxon>
        <taxon>Flavobacteriales</taxon>
        <taxon>Weeksellaceae</taxon>
        <taxon>Chryseobacterium group</taxon>
        <taxon>Epilithonimonas</taxon>
    </lineage>
</organism>
<evidence type="ECO:0008006" key="4">
    <source>
        <dbReference type="Google" id="ProtNLM"/>
    </source>
</evidence>
<sequence>MAKLNSQIIVFIAVISSIIISCEKNKKRNILETKPTSSTHSFQKDWARKNIPQKWIEIKKDEKGYLIYQPCEGNTVTIDFNANSGIEIINQLEIKKIEYDIRDEINSDAKFFINFSKNKKQVFEIEATEYDSKNQIALFKIENHYFLMTPFENKDSFRKIQNMCVKEKVDELEFLPIN</sequence>